<dbReference type="RefSeq" id="WP_406698166.1">
    <property type="nucleotide sequence ID" value="NZ_CP155447.1"/>
</dbReference>
<gene>
    <name evidence="1" type="ORF">V5E97_04855</name>
</gene>
<accession>A0AAU7CJL4</accession>
<dbReference type="AlphaFoldDB" id="A0AAU7CJL4"/>
<dbReference type="EMBL" id="CP155447">
    <property type="protein sequence ID" value="XBH05351.1"/>
    <property type="molecule type" value="Genomic_DNA"/>
</dbReference>
<reference evidence="1" key="1">
    <citation type="submission" date="2024-05" db="EMBL/GenBank/DDBJ databases">
        <title>Planctomycetes of the genus Singulisphaera possess chitinolytic capabilities.</title>
        <authorList>
            <person name="Ivanova A."/>
        </authorList>
    </citation>
    <scope>NUCLEOTIDE SEQUENCE</scope>
    <source>
        <strain evidence="1">Ch08T</strain>
    </source>
</reference>
<evidence type="ECO:0000313" key="1">
    <source>
        <dbReference type="EMBL" id="XBH05351.1"/>
    </source>
</evidence>
<proteinExistence type="predicted"/>
<name>A0AAU7CJL4_9BACT</name>
<sequence length="193" mass="20669">MHGIAPSSWNDTCFVCESNVDWFRELGNNRGTRDEVSGDHDPSGIATMLTWYSLAVQLARLIPAPQKHAPVPLELRAARTRERFGRCPACGEFVGIKVATPVQRGLVCPACRETIVSLDPLWPTLSEARAASPGLDAKSARDPGSVARPGGHVSRAARRFGNVCRTALGFGPKSCDSVPPPLSPGVWDADLDA</sequence>
<organism evidence="1">
    <name type="scientific">Singulisphaera sp. Ch08</name>
    <dbReference type="NCBI Taxonomy" id="3120278"/>
    <lineage>
        <taxon>Bacteria</taxon>
        <taxon>Pseudomonadati</taxon>
        <taxon>Planctomycetota</taxon>
        <taxon>Planctomycetia</taxon>
        <taxon>Isosphaerales</taxon>
        <taxon>Isosphaeraceae</taxon>
        <taxon>Singulisphaera</taxon>
    </lineage>
</organism>
<protein>
    <submittedName>
        <fullName evidence="1">Uncharacterized protein</fullName>
    </submittedName>
</protein>